<evidence type="ECO:0000313" key="3">
    <source>
        <dbReference type="Proteomes" id="UP000807353"/>
    </source>
</evidence>
<evidence type="ECO:0000313" key="2">
    <source>
        <dbReference type="EMBL" id="KAF9465837.1"/>
    </source>
</evidence>
<proteinExistence type="predicted"/>
<protein>
    <submittedName>
        <fullName evidence="2">CHAT domain-containing protein</fullName>
    </submittedName>
</protein>
<dbReference type="PANTHER" id="PTHR19959:SF119">
    <property type="entry name" value="FUNGAL LIPASE-LIKE DOMAIN-CONTAINING PROTEIN"/>
    <property type="match status" value="1"/>
</dbReference>
<keyword evidence="3" id="KW-1185">Reference proteome</keyword>
<dbReference type="Proteomes" id="UP000807353">
    <property type="component" value="Unassembled WGS sequence"/>
</dbReference>
<name>A0A9P5YBR2_9AGAR</name>
<organism evidence="2 3">
    <name type="scientific">Collybia nuda</name>
    <dbReference type="NCBI Taxonomy" id="64659"/>
    <lineage>
        <taxon>Eukaryota</taxon>
        <taxon>Fungi</taxon>
        <taxon>Dikarya</taxon>
        <taxon>Basidiomycota</taxon>
        <taxon>Agaricomycotina</taxon>
        <taxon>Agaricomycetes</taxon>
        <taxon>Agaricomycetidae</taxon>
        <taxon>Agaricales</taxon>
        <taxon>Tricholomatineae</taxon>
        <taxon>Clitocybaceae</taxon>
        <taxon>Collybia</taxon>
    </lineage>
</organism>
<dbReference type="InterPro" id="IPR011990">
    <property type="entry name" value="TPR-like_helical_dom_sf"/>
</dbReference>
<evidence type="ECO:0000259" key="1">
    <source>
        <dbReference type="Pfam" id="PF12770"/>
    </source>
</evidence>
<dbReference type="Gene3D" id="1.25.40.10">
    <property type="entry name" value="Tetratricopeptide repeat domain"/>
    <property type="match status" value="3"/>
</dbReference>
<feature type="domain" description="CHAT" evidence="1">
    <location>
        <begin position="771"/>
        <end position="1042"/>
    </location>
</feature>
<dbReference type="InterPro" id="IPR019734">
    <property type="entry name" value="TPR_rpt"/>
</dbReference>
<accession>A0A9P5YBR2</accession>
<comment type="caution">
    <text evidence="2">The sequence shown here is derived from an EMBL/GenBank/DDBJ whole genome shotgun (WGS) entry which is preliminary data.</text>
</comment>
<dbReference type="AlphaFoldDB" id="A0A9P5YBR2"/>
<sequence length="1043" mass="117148">MAGVLEGSPTDSQQQDIDFNILPNEWNDSLSRGDPNTSILFEFALRCGSQYNSVRRETDLTMAIKSYKTALEYQPLDQVKDVLVLRTISMLLEIRFGQLSELGDLDAMIACYHQILKLYLPGDSGIYGSLGDLGNAFQTRFNLLENMRDLQRAISCYQQALELCPPGHINYLRILSGLAQALWIRFEQFGEMEDLDRTILYHQQALKICVSEKSADYVGFLGKLAKVVWAQFEKLQKIRDLEEAIGYYQELLDLCPTGCPDHLVSLANVANALQIRFNHLGEMKDLEEAVSLYYCALDMYPPDHPQHLHLLDSLANALQVRFKQLEEMLDLDEALTYHHQALSLCPLGHPNRPTFLNSLAASLTIRFKQLGDIKDLEAAINCHQQALDICAVGHSSHLDNLSNIANSLEIRFKILGEMHNLEEAIGFYYESLKYSSPGHKSYPIILNNLAHALQTQFECLGNVQDLFLATKFYKDALWSLPPDHPFNATIIVAQAQQQIALHQSSWVSCQDCSHCDNACKLLKQAVNHPTLNVYQRFKAAKKWANTAHTFNHPSAITAYSKALLLQKECLVQLPSMTSQQKLMSKSATLGLDAASCAITCGSLNTAVEFLEQGRAIIWSKIQGYKQSIHKISQQDPELATEFETVCGQLEYYARNQSRKDAKLMSDGQVRHQLLLFKRWTKLNDKIRRVEGFSDFMHVLPFKVLKNAVEHGPVIMVNISDFQSDAVILLASSPPIIVPLPDVTSDILKFWAKELKNITNYFSPSNQLVSILRGLWDTIVQPIITQLAKLGVEEKSHIWWCPTSHLCALPLHAAGLYKKGCKNLPDMYISSYTPTLVSLIKARSTHTISQVIPNMLLVSQLDNTIPKVSQETEIIKSFGMQVECYSGRDAHKKAVMAGLKNNNWVHFACHGHLKDQPFHSSLQLDDKEHLTVLDITEAQIPNAEFAFLSACYSATAIPYGTPDEAIHLAAGLQFSGFKSIIGTLWAMVDAIGPTVADIFYQHMFRNPNSVTLRDAAEALNLATKYLRKKGVPLEQWVNFVHIGA</sequence>
<dbReference type="SMART" id="SM00028">
    <property type="entry name" value="TPR"/>
    <property type="match status" value="5"/>
</dbReference>
<dbReference type="SUPFAM" id="SSF81901">
    <property type="entry name" value="HCP-like"/>
    <property type="match status" value="1"/>
</dbReference>
<dbReference type="PANTHER" id="PTHR19959">
    <property type="entry name" value="KINESIN LIGHT CHAIN"/>
    <property type="match status" value="1"/>
</dbReference>
<dbReference type="Pfam" id="PF13181">
    <property type="entry name" value="TPR_8"/>
    <property type="match status" value="1"/>
</dbReference>
<dbReference type="EMBL" id="MU150245">
    <property type="protein sequence ID" value="KAF9465837.1"/>
    <property type="molecule type" value="Genomic_DNA"/>
</dbReference>
<reference evidence="2" key="1">
    <citation type="submission" date="2020-11" db="EMBL/GenBank/DDBJ databases">
        <authorList>
            <consortium name="DOE Joint Genome Institute"/>
            <person name="Ahrendt S."/>
            <person name="Riley R."/>
            <person name="Andreopoulos W."/>
            <person name="Labutti K."/>
            <person name="Pangilinan J."/>
            <person name="Ruiz-Duenas F.J."/>
            <person name="Barrasa J.M."/>
            <person name="Sanchez-Garcia M."/>
            <person name="Camarero S."/>
            <person name="Miyauchi S."/>
            <person name="Serrano A."/>
            <person name="Linde D."/>
            <person name="Babiker R."/>
            <person name="Drula E."/>
            <person name="Ayuso-Fernandez I."/>
            <person name="Pacheco R."/>
            <person name="Padilla G."/>
            <person name="Ferreira P."/>
            <person name="Barriuso J."/>
            <person name="Kellner H."/>
            <person name="Castanera R."/>
            <person name="Alfaro M."/>
            <person name="Ramirez L."/>
            <person name="Pisabarro A.G."/>
            <person name="Kuo A."/>
            <person name="Tritt A."/>
            <person name="Lipzen A."/>
            <person name="He G."/>
            <person name="Yan M."/>
            <person name="Ng V."/>
            <person name="Cullen D."/>
            <person name="Martin F."/>
            <person name="Rosso M.-N."/>
            <person name="Henrissat B."/>
            <person name="Hibbett D."/>
            <person name="Martinez A.T."/>
            <person name="Grigoriev I.V."/>
        </authorList>
    </citation>
    <scope>NUCLEOTIDE SEQUENCE</scope>
    <source>
        <strain evidence="2">CBS 247.69</strain>
    </source>
</reference>
<gene>
    <name evidence="2" type="ORF">BDZ94DRAFT_1214297</name>
</gene>
<dbReference type="InterPro" id="IPR024983">
    <property type="entry name" value="CHAT_dom"/>
</dbReference>
<dbReference type="Pfam" id="PF12770">
    <property type="entry name" value="CHAT"/>
    <property type="match status" value="1"/>
</dbReference>
<dbReference type="OrthoDB" id="3261813at2759"/>
<dbReference type="SUPFAM" id="SSF48452">
    <property type="entry name" value="TPR-like"/>
    <property type="match status" value="1"/>
</dbReference>